<proteinExistence type="predicted"/>
<dbReference type="PANTHER" id="PTHR31286:SF167">
    <property type="entry name" value="OS09G0268800 PROTEIN"/>
    <property type="match status" value="1"/>
</dbReference>
<dbReference type="InterPro" id="IPR025836">
    <property type="entry name" value="Zn_knuckle_CX2CX4HX4C"/>
</dbReference>
<evidence type="ECO:0000259" key="2">
    <source>
        <dbReference type="Pfam" id="PF14392"/>
    </source>
</evidence>
<organism evidence="3 4">
    <name type="scientific">Linum trigynum</name>
    <dbReference type="NCBI Taxonomy" id="586398"/>
    <lineage>
        <taxon>Eukaryota</taxon>
        <taxon>Viridiplantae</taxon>
        <taxon>Streptophyta</taxon>
        <taxon>Embryophyta</taxon>
        <taxon>Tracheophyta</taxon>
        <taxon>Spermatophyta</taxon>
        <taxon>Magnoliopsida</taxon>
        <taxon>eudicotyledons</taxon>
        <taxon>Gunneridae</taxon>
        <taxon>Pentapetalae</taxon>
        <taxon>rosids</taxon>
        <taxon>fabids</taxon>
        <taxon>Malpighiales</taxon>
        <taxon>Linaceae</taxon>
        <taxon>Linum</taxon>
    </lineage>
</organism>
<dbReference type="InterPro" id="IPR040256">
    <property type="entry name" value="At4g02000-like"/>
</dbReference>
<protein>
    <recommendedName>
        <fullName evidence="2">Zinc knuckle CX2CX4HX4C domain-containing protein</fullName>
    </recommendedName>
</protein>
<evidence type="ECO:0000313" key="4">
    <source>
        <dbReference type="Proteomes" id="UP001497516"/>
    </source>
</evidence>
<evidence type="ECO:0000313" key="3">
    <source>
        <dbReference type="EMBL" id="CAL1353080.1"/>
    </source>
</evidence>
<keyword evidence="4" id="KW-1185">Reference proteome</keyword>
<dbReference type="EMBL" id="OZ034813">
    <property type="protein sequence ID" value="CAL1353080.1"/>
    <property type="molecule type" value="Genomic_DNA"/>
</dbReference>
<dbReference type="Proteomes" id="UP001497516">
    <property type="component" value="Chromosome 1"/>
</dbReference>
<evidence type="ECO:0000256" key="1">
    <source>
        <dbReference type="SAM" id="MobiDB-lite"/>
    </source>
</evidence>
<accession>A0AAV2C988</accession>
<dbReference type="Pfam" id="PF14392">
    <property type="entry name" value="zf-CCHC_4"/>
    <property type="match status" value="1"/>
</dbReference>
<gene>
    <name evidence="3" type="ORF">LTRI10_LOCUS1007</name>
</gene>
<sequence length="220" mass="24153">MARCLGSTMGELKEAAVHVGRRTSGVYLRAKVALDITRPLPVSVTASHEDNSKGFFKASVFYEKLPLFCFCCGVIGHTSSRCEFISEFAGKDLPYGKHILAYDKGSRVDEHTLRRKVARFSWNRPGFERPHGHSSKSADRPSTHDRNTSGLQRLSLEPAAAGTLSLHIDSPSRKRATLEDGEIPPASKALCVEGPVRLHSNVVPSVQVVETDLDRSQSKI</sequence>
<dbReference type="PANTHER" id="PTHR31286">
    <property type="entry name" value="GLYCINE-RICH CELL WALL STRUCTURAL PROTEIN 1.8-LIKE"/>
    <property type="match status" value="1"/>
</dbReference>
<dbReference type="AlphaFoldDB" id="A0AAV2C988"/>
<name>A0AAV2C988_9ROSI</name>
<feature type="domain" description="Zinc knuckle CX2CX4HX4C" evidence="2">
    <location>
        <begin position="62"/>
        <end position="83"/>
    </location>
</feature>
<feature type="compositionally biased region" description="Basic and acidic residues" evidence="1">
    <location>
        <begin position="126"/>
        <end position="147"/>
    </location>
</feature>
<feature type="region of interest" description="Disordered" evidence="1">
    <location>
        <begin position="124"/>
        <end position="154"/>
    </location>
</feature>
<reference evidence="3 4" key="1">
    <citation type="submission" date="2024-04" db="EMBL/GenBank/DDBJ databases">
        <authorList>
            <person name="Fracassetti M."/>
        </authorList>
    </citation>
    <scope>NUCLEOTIDE SEQUENCE [LARGE SCALE GENOMIC DNA]</scope>
</reference>